<dbReference type="AlphaFoldDB" id="A0A1X1R8Z2"/>
<organism evidence="1 2">
    <name type="scientific">Mycolicibacterium fallax</name>
    <name type="common">Mycobacterium fallax</name>
    <dbReference type="NCBI Taxonomy" id="1793"/>
    <lineage>
        <taxon>Bacteria</taxon>
        <taxon>Bacillati</taxon>
        <taxon>Actinomycetota</taxon>
        <taxon>Actinomycetes</taxon>
        <taxon>Mycobacteriales</taxon>
        <taxon>Mycobacteriaceae</taxon>
        <taxon>Mycolicibacterium</taxon>
    </lineage>
</organism>
<gene>
    <name evidence="1" type="ORF">AWC04_13500</name>
</gene>
<proteinExistence type="predicted"/>
<evidence type="ECO:0000313" key="2">
    <source>
        <dbReference type="Proteomes" id="UP000193484"/>
    </source>
</evidence>
<name>A0A1X1R8Z2_MYCFA</name>
<reference evidence="1 2" key="1">
    <citation type="submission" date="2016-01" db="EMBL/GenBank/DDBJ databases">
        <title>The new phylogeny of the genus Mycobacterium.</title>
        <authorList>
            <person name="Tarcisio F."/>
            <person name="Conor M."/>
            <person name="Antonella G."/>
            <person name="Elisabetta G."/>
            <person name="Giulia F.S."/>
            <person name="Sara T."/>
            <person name="Anna F."/>
            <person name="Clotilde B."/>
            <person name="Roberto B."/>
            <person name="Veronica D.S."/>
            <person name="Fabio R."/>
            <person name="Monica P."/>
            <person name="Olivier J."/>
            <person name="Enrico T."/>
            <person name="Nicola S."/>
        </authorList>
    </citation>
    <scope>NUCLEOTIDE SEQUENCE [LARGE SCALE GENOMIC DNA]</scope>
    <source>
        <strain evidence="1 2">DSM 44179</strain>
    </source>
</reference>
<dbReference type="Proteomes" id="UP000193484">
    <property type="component" value="Unassembled WGS sequence"/>
</dbReference>
<comment type="caution">
    <text evidence="1">The sequence shown here is derived from an EMBL/GenBank/DDBJ whole genome shotgun (WGS) entry which is preliminary data.</text>
</comment>
<accession>A0A1X1R8Z2</accession>
<protein>
    <submittedName>
        <fullName evidence="1">Uncharacterized protein</fullName>
    </submittedName>
</protein>
<dbReference type="RefSeq" id="WP_085097259.1">
    <property type="nucleotide sequence ID" value="NZ_AP022603.1"/>
</dbReference>
<evidence type="ECO:0000313" key="1">
    <source>
        <dbReference type="EMBL" id="ORV01593.1"/>
    </source>
</evidence>
<dbReference type="EMBL" id="LQOJ01000044">
    <property type="protein sequence ID" value="ORV01593.1"/>
    <property type="molecule type" value="Genomic_DNA"/>
</dbReference>
<dbReference type="OrthoDB" id="4630804at2"/>
<keyword evidence="2" id="KW-1185">Reference proteome</keyword>
<sequence>MVDWSKRHEYIVRKRGVTADHAEEALADPAAIVFDPDYNSDSGESVRTIGESPSCGDVLTVITVEHEGAVYGVNAWRSNPRDRNYYKHGGRNEGNAR</sequence>